<dbReference type="Proteomes" id="UP000215002">
    <property type="component" value="Chromosome"/>
</dbReference>
<dbReference type="KEGG" id="muc:MuYL_1653"/>
<dbReference type="EMBL" id="CP022743">
    <property type="protein sequence ID" value="ASU33549.1"/>
    <property type="molecule type" value="Genomic_DNA"/>
</dbReference>
<keyword evidence="2" id="KW-1185">Reference proteome</keyword>
<dbReference type="AlphaFoldDB" id="A0A223NUH9"/>
<sequence>MKCKKYSYWRVLAACLGQSTFTNIQDFFSPAGFTGFVKITFK</sequence>
<gene>
    <name evidence="1" type="ORF">MuYL_1653</name>
</gene>
<name>A0A223NUH9_9SPHI</name>
<reference evidence="1 2" key="1">
    <citation type="submission" date="2017-08" db="EMBL/GenBank/DDBJ databases">
        <title>Complete genome sequence of Mucilaginibacter sp. strain BJC16-A31.</title>
        <authorList>
            <consortium name="Henan University of Science and Technology"/>
            <person name="You X."/>
        </authorList>
    </citation>
    <scope>NUCLEOTIDE SEQUENCE [LARGE SCALE GENOMIC DNA]</scope>
    <source>
        <strain evidence="1 2">BJC16-A31</strain>
    </source>
</reference>
<evidence type="ECO:0000313" key="2">
    <source>
        <dbReference type="Proteomes" id="UP000215002"/>
    </source>
</evidence>
<organism evidence="1 2">
    <name type="scientific">Mucilaginibacter xinganensis</name>
    <dbReference type="NCBI Taxonomy" id="1234841"/>
    <lineage>
        <taxon>Bacteria</taxon>
        <taxon>Pseudomonadati</taxon>
        <taxon>Bacteroidota</taxon>
        <taxon>Sphingobacteriia</taxon>
        <taxon>Sphingobacteriales</taxon>
        <taxon>Sphingobacteriaceae</taxon>
        <taxon>Mucilaginibacter</taxon>
    </lineage>
</organism>
<proteinExistence type="predicted"/>
<accession>A0A223NUH9</accession>
<evidence type="ECO:0000313" key="1">
    <source>
        <dbReference type="EMBL" id="ASU33549.1"/>
    </source>
</evidence>
<protein>
    <submittedName>
        <fullName evidence="1">Uncharacterized protein</fullName>
    </submittedName>
</protein>